<evidence type="ECO:0000313" key="3">
    <source>
        <dbReference type="Proteomes" id="UP001244297"/>
    </source>
</evidence>
<dbReference type="PANTHER" id="PTHR35271:SF1">
    <property type="entry name" value="ABC TRANSPORTER, SUBSTRATE-BINDING LIPOPROTEIN"/>
    <property type="match status" value="1"/>
</dbReference>
<organism evidence="2 3">
    <name type="scientific">Methylobacterium longum</name>
    <dbReference type="NCBI Taxonomy" id="767694"/>
    <lineage>
        <taxon>Bacteria</taxon>
        <taxon>Pseudomonadati</taxon>
        <taxon>Pseudomonadota</taxon>
        <taxon>Alphaproteobacteria</taxon>
        <taxon>Hyphomicrobiales</taxon>
        <taxon>Methylobacteriaceae</taxon>
        <taxon>Methylobacterium</taxon>
    </lineage>
</organism>
<dbReference type="Proteomes" id="UP001244297">
    <property type="component" value="Unassembled WGS sequence"/>
</dbReference>
<dbReference type="SUPFAM" id="SSF53822">
    <property type="entry name" value="Periplasmic binding protein-like I"/>
    <property type="match status" value="1"/>
</dbReference>
<dbReference type="PANTHER" id="PTHR35271">
    <property type="entry name" value="ABC TRANSPORTER, SUBSTRATE-BINDING LIPOPROTEIN-RELATED"/>
    <property type="match status" value="1"/>
</dbReference>
<comment type="caution">
    <text evidence="2">The sequence shown here is derived from an EMBL/GenBank/DDBJ whole genome shotgun (WGS) entry which is preliminary data.</text>
</comment>
<dbReference type="RefSeq" id="WP_238289934.1">
    <property type="nucleotide sequence ID" value="NZ_BPQS01000018.1"/>
</dbReference>
<feature type="signal peptide" evidence="1">
    <location>
        <begin position="1"/>
        <end position="21"/>
    </location>
</feature>
<keyword evidence="3" id="KW-1185">Reference proteome</keyword>
<accession>A0ABT8AIZ1</accession>
<evidence type="ECO:0000313" key="2">
    <source>
        <dbReference type="EMBL" id="MDN3569339.1"/>
    </source>
</evidence>
<keyword evidence="1" id="KW-0732">Signal</keyword>
<name>A0ABT8AIZ1_9HYPH</name>
<proteinExistence type="predicted"/>
<sequence length="326" mass="35614">MIKIIAMPILSITICCGPALAEPRNKEKKVAVVTNFSENDAVAQDLVKSFANALDRAASNDVAIKYEYYWSGGNTETAKIYAKKVAASSPDAIFAATTPVVSALLNETKTIPIVFATVADPIGSGFVENLAAPGKNVTGFINSEGSIAGKWVQYLKELLPDLPCISMMYNTRTAPYYKYYVGPFEDAAKSVSIEPILSNVSTEQEIEGTIRDLSDRKCGLVLMNDSFNFVHRQRISTVSEQYRVPVVAYNKATALNEALIAYGPEEVDAYRKAAGYVKKIIDGAQVGKLPVQLNTRFYLSVNLQKAKRLGIEIPASFLSRVDDEVE</sequence>
<gene>
    <name evidence="2" type="ORF">QWZ18_01720</name>
</gene>
<dbReference type="Pfam" id="PF04392">
    <property type="entry name" value="ABC_sub_bind"/>
    <property type="match status" value="1"/>
</dbReference>
<dbReference type="CDD" id="cd06325">
    <property type="entry name" value="PBP1_ABC_unchar_transporter"/>
    <property type="match status" value="1"/>
</dbReference>
<feature type="chain" id="PRO_5047413552" evidence="1">
    <location>
        <begin position="22"/>
        <end position="326"/>
    </location>
</feature>
<evidence type="ECO:0000256" key="1">
    <source>
        <dbReference type="SAM" id="SignalP"/>
    </source>
</evidence>
<dbReference type="InterPro" id="IPR007487">
    <property type="entry name" value="ABC_transpt-TYRBP-like"/>
</dbReference>
<reference evidence="3" key="1">
    <citation type="journal article" date="2019" name="Int. J. Syst. Evol. Microbiol.">
        <title>The Global Catalogue of Microorganisms (GCM) 10K type strain sequencing project: providing services to taxonomists for standard genome sequencing and annotation.</title>
        <authorList>
            <consortium name="The Broad Institute Genomics Platform"/>
            <consortium name="The Broad Institute Genome Sequencing Center for Infectious Disease"/>
            <person name="Wu L."/>
            <person name="Ma J."/>
        </authorList>
    </citation>
    <scope>NUCLEOTIDE SEQUENCE [LARGE SCALE GENOMIC DNA]</scope>
    <source>
        <strain evidence="3">CECT 7806</strain>
    </source>
</reference>
<dbReference type="InterPro" id="IPR028082">
    <property type="entry name" value="Peripla_BP_I"/>
</dbReference>
<protein>
    <submittedName>
        <fullName evidence="2">ABC transporter substrate-binding protein</fullName>
    </submittedName>
</protein>
<dbReference type="EMBL" id="JAUFPT010000005">
    <property type="protein sequence ID" value="MDN3569339.1"/>
    <property type="molecule type" value="Genomic_DNA"/>
</dbReference>
<dbReference type="Gene3D" id="3.40.50.2300">
    <property type="match status" value="2"/>
</dbReference>